<evidence type="ECO:0000259" key="2">
    <source>
        <dbReference type="Pfam" id="PF21307"/>
    </source>
</evidence>
<feature type="domain" description="Glycosyl hydrolase family 95 catalytic" evidence="3">
    <location>
        <begin position="312"/>
        <end position="739"/>
    </location>
</feature>
<dbReference type="InterPro" id="IPR008928">
    <property type="entry name" value="6-hairpin_glycosidase_sf"/>
</dbReference>
<dbReference type="PIRSF" id="PIRSF007663">
    <property type="entry name" value="UCP007663"/>
    <property type="match status" value="1"/>
</dbReference>
<organism evidence="4 5">
    <name type="scientific">Spirosoma sordidisoli</name>
    <dbReference type="NCBI Taxonomy" id="2502893"/>
    <lineage>
        <taxon>Bacteria</taxon>
        <taxon>Pseudomonadati</taxon>
        <taxon>Bacteroidota</taxon>
        <taxon>Cytophagia</taxon>
        <taxon>Cytophagales</taxon>
        <taxon>Cytophagaceae</taxon>
        <taxon>Spirosoma</taxon>
    </lineage>
</organism>
<dbReference type="Pfam" id="PF21307">
    <property type="entry name" value="Glyco_hydro_95_C"/>
    <property type="match status" value="1"/>
</dbReference>
<sequence>MFRPAIVQVAPILLIVSGLLLSLSAVSQPTSPIWYKQPARNWNEALPVGNGRLGVMVFGRVAEELLQLNESSLWSGGPVNRKPNPGAAAYLPQVREALFREDYAEAARLTTKLQGLYTEAYQPLGDLRLKQTLTGEPTAYTRELNIDDATATTRFTINGVTYSRTVFVSAPDQLIVIRLRSSKKGALSLTASATSPHPVTKQIMARNELAVRGKAPAHSDPNYVQYNPTPVIYADTAGCRGMRFDWRINVQSTDGRVSTDTSGLRIDNATEAVLLVSAATSFNGFDKCPDRDGLDEKKLAAAYLAKATGKSADALYRAHVADYQQLANRVRFSLQADAATPPLNLPMDERLQRYAGGAADPQLESLYFQFGRYLLISSSRPKRPGNPAARAIPANLQGIWNPIVRPPWSSNYTTNINTEMNYWPAEMTNLSELHTPLLDWIGYMATTGRETTRHFYNASGWTVHHNSDIWATSNPVGDRGKGSPSWANWAMGGAWLSQHLWDHYAFTGNRAYLQQYAYPLMKEAAQFCLDWLVTDSQGRLVTAPATTPENIFVTEKGEKGSVSVATTMDMALVWDLFSNVIQASEQLNVDADFRQTLLAKKAKLFPLQIGRKGNLQEWYKDWADEDPQHRHVSHLYALHPGRELSPLTTPALADAARQTLAIRGDGGTGWSKSWKINFWARLHDGNHAYKLLRELLRLTGLEGTDYANGGGTYPNLLCAHPPFQIDGNFGGTSGIGEMLLQSHDGLLNLLPARPDAWASGEVSGLKARGGYEVAMRWQNGKLTRVAIRSSLGGLCRLRVPNALTGTANAQLRPATGSNPNPFFKLPQNQYQTRSPEQATNGVSVYDLATEAGKEYILVGKP</sequence>
<dbReference type="RefSeq" id="WP_129604826.1">
    <property type="nucleotide sequence ID" value="NZ_SBLB01000007.1"/>
</dbReference>
<dbReference type="PANTHER" id="PTHR31084:SF0">
    <property type="entry name" value="ALPHA-L-FUCOSIDASE 2"/>
    <property type="match status" value="1"/>
</dbReference>
<dbReference type="InterPro" id="IPR016518">
    <property type="entry name" value="Alpha-L-fucosidase"/>
</dbReference>
<evidence type="ECO:0000259" key="3">
    <source>
        <dbReference type="Pfam" id="PF22124"/>
    </source>
</evidence>
<name>A0A4Q2UJU3_9BACT</name>
<dbReference type="Pfam" id="PF14498">
    <property type="entry name" value="Glyco_hyd_65N_2"/>
    <property type="match status" value="1"/>
</dbReference>
<comment type="caution">
    <text evidence="4">The sequence shown here is derived from an EMBL/GenBank/DDBJ whole genome shotgun (WGS) entry which is preliminary data.</text>
</comment>
<dbReference type="GO" id="GO:0004560">
    <property type="term" value="F:alpha-L-fucosidase activity"/>
    <property type="evidence" value="ECO:0007669"/>
    <property type="project" value="InterPro"/>
</dbReference>
<dbReference type="Gene3D" id="2.70.98.50">
    <property type="entry name" value="putative glycoside hydrolase family protein from bacillus halodurans"/>
    <property type="match status" value="1"/>
</dbReference>
<dbReference type="Pfam" id="PF22124">
    <property type="entry name" value="Glyco_hydro_95_cat"/>
    <property type="match status" value="1"/>
</dbReference>
<dbReference type="InterPro" id="IPR049053">
    <property type="entry name" value="AFCA-like_C"/>
</dbReference>
<dbReference type="PANTHER" id="PTHR31084">
    <property type="entry name" value="ALPHA-L-FUCOSIDASE 2"/>
    <property type="match status" value="1"/>
</dbReference>
<feature type="domain" description="Glycosyl hydrolase family 95 N-terminal" evidence="1">
    <location>
        <begin position="33"/>
        <end position="283"/>
    </location>
</feature>
<reference evidence="4 5" key="1">
    <citation type="submission" date="2019-01" db="EMBL/GenBank/DDBJ databases">
        <title>Spirosoma flava sp. nov., a propanil-degrading bacterium isolated from herbicide-contaminated soil.</title>
        <authorList>
            <person name="Zhang L."/>
            <person name="Jiang J.-D."/>
        </authorList>
    </citation>
    <scope>NUCLEOTIDE SEQUENCE [LARGE SCALE GENOMIC DNA]</scope>
    <source>
        <strain evidence="4 5">TY50</strain>
    </source>
</reference>
<gene>
    <name evidence="4" type="ORF">EQG79_23805</name>
</gene>
<evidence type="ECO:0000313" key="5">
    <source>
        <dbReference type="Proteomes" id="UP000290407"/>
    </source>
</evidence>
<evidence type="ECO:0000313" key="4">
    <source>
        <dbReference type="EMBL" id="RYC67730.1"/>
    </source>
</evidence>
<keyword evidence="5" id="KW-1185">Reference proteome</keyword>
<feature type="domain" description="Alpha fucosidase A-like C-terminal" evidence="2">
    <location>
        <begin position="741"/>
        <end position="808"/>
    </location>
</feature>
<dbReference type="InterPro" id="IPR027414">
    <property type="entry name" value="GH95_N_dom"/>
</dbReference>
<dbReference type="Proteomes" id="UP000290407">
    <property type="component" value="Unassembled WGS sequence"/>
</dbReference>
<dbReference type="InterPro" id="IPR013780">
    <property type="entry name" value="Glyco_hydro_b"/>
</dbReference>
<keyword evidence="4" id="KW-0378">Hydrolase</keyword>
<dbReference type="EMBL" id="SBLB01000007">
    <property type="protein sequence ID" value="RYC67730.1"/>
    <property type="molecule type" value="Genomic_DNA"/>
</dbReference>
<dbReference type="AlphaFoldDB" id="A0A4Q2UJU3"/>
<protein>
    <submittedName>
        <fullName evidence="4">Glycoside hydrolase family 95 protein</fullName>
    </submittedName>
</protein>
<evidence type="ECO:0000259" key="1">
    <source>
        <dbReference type="Pfam" id="PF14498"/>
    </source>
</evidence>
<proteinExistence type="predicted"/>
<dbReference type="FunFam" id="1.50.10.10:FF:000028">
    <property type="entry name" value="Alpha-L-fucosidase 2"/>
    <property type="match status" value="1"/>
</dbReference>
<dbReference type="GO" id="GO:0005975">
    <property type="term" value="P:carbohydrate metabolic process"/>
    <property type="evidence" value="ECO:0007669"/>
    <property type="project" value="InterPro"/>
</dbReference>
<dbReference type="InterPro" id="IPR054363">
    <property type="entry name" value="GH95_cat"/>
</dbReference>
<accession>A0A4Q2UJU3</accession>
<dbReference type="Gene3D" id="2.60.40.1180">
    <property type="entry name" value="Golgi alpha-mannosidase II"/>
    <property type="match status" value="1"/>
</dbReference>
<dbReference type="SUPFAM" id="SSF48208">
    <property type="entry name" value="Six-hairpin glycosidases"/>
    <property type="match status" value="1"/>
</dbReference>